<reference evidence="2" key="1">
    <citation type="journal article" date="2012" name="Science">
        <title>The Paleozoic origin of enzymatic lignin decomposition reconstructed from 31 fungal genomes.</title>
        <authorList>
            <person name="Floudas D."/>
            <person name="Binder M."/>
            <person name="Riley R."/>
            <person name="Barry K."/>
            <person name="Blanchette R.A."/>
            <person name="Henrissat B."/>
            <person name="Martinez A.T."/>
            <person name="Otillar R."/>
            <person name="Spatafora J.W."/>
            <person name="Yadav J.S."/>
            <person name="Aerts A."/>
            <person name="Benoit I."/>
            <person name="Boyd A."/>
            <person name="Carlson A."/>
            <person name="Copeland A."/>
            <person name="Coutinho P.M."/>
            <person name="de Vries R.P."/>
            <person name="Ferreira P."/>
            <person name="Findley K."/>
            <person name="Foster B."/>
            <person name="Gaskell J."/>
            <person name="Glotzer D."/>
            <person name="Gorecki P."/>
            <person name="Heitman J."/>
            <person name="Hesse C."/>
            <person name="Hori C."/>
            <person name="Igarashi K."/>
            <person name="Jurgens J.A."/>
            <person name="Kallen N."/>
            <person name="Kersten P."/>
            <person name="Kohler A."/>
            <person name="Kuees U."/>
            <person name="Kumar T.K.A."/>
            <person name="Kuo A."/>
            <person name="LaButti K."/>
            <person name="Larrondo L.F."/>
            <person name="Lindquist E."/>
            <person name="Ling A."/>
            <person name="Lombard V."/>
            <person name="Lucas S."/>
            <person name="Lundell T."/>
            <person name="Martin R."/>
            <person name="McLaughlin D.J."/>
            <person name="Morgenstern I."/>
            <person name="Morin E."/>
            <person name="Murat C."/>
            <person name="Nagy L.G."/>
            <person name="Nolan M."/>
            <person name="Ohm R.A."/>
            <person name="Patyshakuliyeva A."/>
            <person name="Rokas A."/>
            <person name="Ruiz-Duenas F.J."/>
            <person name="Sabat G."/>
            <person name="Salamov A."/>
            <person name="Samejima M."/>
            <person name="Schmutz J."/>
            <person name="Slot J.C."/>
            <person name="St John F."/>
            <person name="Stenlid J."/>
            <person name="Sun H."/>
            <person name="Sun S."/>
            <person name="Syed K."/>
            <person name="Tsang A."/>
            <person name="Wiebenga A."/>
            <person name="Young D."/>
            <person name="Pisabarro A."/>
            <person name="Eastwood D.C."/>
            <person name="Martin F."/>
            <person name="Cullen D."/>
            <person name="Grigoriev I.V."/>
            <person name="Hibbett D.S."/>
        </authorList>
    </citation>
    <scope>NUCLEOTIDE SEQUENCE [LARGE SCALE GENOMIC DNA]</scope>
    <source>
        <strain evidence="2">HHB-11173 SS5</strain>
    </source>
</reference>
<dbReference type="EMBL" id="JH687552">
    <property type="protein sequence ID" value="EIN04963.1"/>
    <property type="molecule type" value="Genomic_DNA"/>
</dbReference>
<accession>R7S420</accession>
<keyword evidence="2" id="KW-1185">Reference proteome</keyword>
<name>R7S420_PUNST</name>
<dbReference type="KEGG" id="psq:PUNSTDRAFT_138150"/>
<dbReference type="OrthoDB" id="4505556at2759"/>
<sequence>MARLPPELLIGVVDALHDGLTIPDQQTHFTLASLCLTSHFLHELSMPLLYSAIRVVLPGACEHLAQSAHVAKYLKTVSILEHRRPMREFIADIPVFSSLLTHARNTLRSVTLYIPVRESWSGQWCTVEQLLPFRCALESLTSIETVVVCRDGFLIDDEDWTNGIARCILSPSWKGLRRLSPGSVVLDEPFVTACLSLPHLETLFLHNVYSGLNWDALPALTRLVRATKPSRSPAIVVYICITGTERVRFDVERAQDLAKQHDNLRIINLQAETRLITEDTDMHPARVWVREMAESGMLWQLPATDIVWNYDHVKPVWLI</sequence>
<dbReference type="Proteomes" id="UP000054196">
    <property type="component" value="Unassembled WGS sequence"/>
</dbReference>
<dbReference type="AlphaFoldDB" id="R7S420"/>
<protein>
    <recommendedName>
        <fullName evidence="3">F-box domain-containing protein</fullName>
    </recommendedName>
</protein>
<evidence type="ECO:0000313" key="2">
    <source>
        <dbReference type="Proteomes" id="UP000054196"/>
    </source>
</evidence>
<organism evidence="1 2">
    <name type="scientific">Punctularia strigosozonata (strain HHB-11173)</name>
    <name type="common">White-rot fungus</name>
    <dbReference type="NCBI Taxonomy" id="741275"/>
    <lineage>
        <taxon>Eukaryota</taxon>
        <taxon>Fungi</taxon>
        <taxon>Dikarya</taxon>
        <taxon>Basidiomycota</taxon>
        <taxon>Agaricomycotina</taxon>
        <taxon>Agaricomycetes</taxon>
        <taxon>Corticiales</taxon>
        <taxon>Punctulariaceae</taxon>
        <taxon>Punctularia</taxon>
    </lineage>
</organism>
<evidence type="ECO:0008006" key="3">
    <source>
        <dbReference type="Google" id="ProtNLM"/>
    </source>
</evidence>
<dbReference type="eggNOG" id="ENOG502SB4Z">
    <property type="taxonomic scope" value="Eukaryota"/>
</dbReference>
<dbReference type="RefSeq" id="XP_007387886.1">
    <property type="nucleotide sequence ID" value="XM_007387824.1"/>
</dbReference>
<dbReference type="GeneID" id="18880002"/>
<evidence type="ECO:0000313" key="1">
    <source>
        <dbReference type="EMBL" id="EIN04963.1"/>
    </source>
</evidence>
<gene>
    <name evidence="1" type="ORF">PUNSTDRAFT_138150</name>
</gene>
<proteinExistence type="predicted"/>
<dbReference type="HOGENOM" id="CLU_937315_0_0_1"/>